<evidence type="ECO:0000313" key="14">
    <source>
        <dbReference type="EMBL" id="RSU00084.1"/>
    </source>
</evidence>
<dbReference type="InterPro" id="IPR000390">
    <property type="entry name" value="Small_drug/metabolite_transptr"/>
</dbReference>
<keyword evidence="15" id="KW-1185">Reference proteome</keyword>
<comment type="subcellular location">
    <subcellularLocation>
        <location evidence="1">Cell membrane</location>
        <topology evidence="1">Multi-pass membrane protein</topology>
    </subcellularLocation>
</comment>
<protein>
    <submittedName>
        <fullName evidence="14">Multidrug transporter</fullName>
    </submittedName>
</protein>
<evidence type="ECO:0000256" key="9">
    <source>
        <dbReference type="ARBA" id="ARBA00022989"/>
    </source>
</evidence>
<name>A0A430A134_9ENTE</name>
<keyword evidence="10" id="KW-0443">Lipid metabolism</keyword>
<evidence type="ECO:0000313" key="15">
    <source>
        <dbReference type="Proteomes" id="UP000287857"/>
    </source>
</evidence>
<dbReference type="PANTHER" id="PTHR30561:SF9">
    <property type="entry name" value="4-AMINO-4-DEOXY-L-ARABINOSE-PHOSPHOUNDECAPRENOL FLIPPASE SUBUNIT ARNF-RELATED"/>
    <property type="match status" value="1"/>
</dbReference>
<reference evidence="14 15" key="1">
    <citation type="submission" date="2017-05" db="EMBL/GenBank/DDBJ databases">
        <title>Vagococcus spp. assemblies.</title>
        <authorList>
            <person name="Gulvik C.A."/>
        </authorList>
    </citation>
    <scope>NUCLEOTIDE SEQUENCE [LARGE SCALE GENOMIC DNA]</scope>
    <source>
        <strain evidence="14 15">SS1995</strain>
    </source>
</reference>
<dbReference type="GO" id="GO:0009103">
    <property type="term" value="P:lipopolysaccharide biosynthetic process"/>
    <property type="evidence" value="ECO:0007669"/>
    <property type="project" value="UniProtKB-KW"/>
</dbReference>
<keyword evidence="4" id="KW-0444">Lipid biosynthesis</keyword>
<feature type="transmembrane region" description="Helical" evidence="12">
    <location>
        <begin position="71"/>
        <end position="91"/>
    </location>
</feature>
<evidence type="ECO:0000256" key="11">
    <source>
        <dbReference type="ARBA" id="ARBA00023136"/>
    </source>
</evidence>
<evidence type="ECO:0000256" key="5">
    <source>
        <dbReference type="ARBA" id="ARBA00022519"/>
    </source>
</evidence>
<dbReference type="GO" id="GO:0005886">
    <property type="term" value="C:plasma membrane"/>
    <property type="evidence" value="ECO:0007669"/>
    <property type="project" value="UniProtKB-SubCell"/>
</dbReference>
<keyword evidence="5" id="KW-0997">Cell inner membrane</keyword>
<organism evidence="14 15">
    <name type="scientific">Vagococcus vulneris</name>
    <dbReference type="NCBI Taxonomy" id="1977869"/>
    <lineage>
        <taxon>Bacteria</taxon>
        <taxon>Bacillati</taxon>
        <taxon>Bacillota</taxon>
        <taxon>Bacilli</taxon>
        <taxon>Lactobacillales</taxon>
        <taxon>Enterococcaceae</taxon>
        <taxon>Vagococcus</taxon>
    </lineage>
</organism>
<feature type="transmembrane region" description="Helical" evidence="12">
    <location>
        <begin position="44"/>
        <end position="64"/>
    </location>
</feature>
<dbReference type="Pfam" id="PF00892">
    <property type="entry name" value="EamA"/>
    <property type="match status" value="1"/>
</dbReference>
<dbReference type="PANTHER" id="PTHR30561">
    <property type="entry name" value="SMR FAMILY PROTON-DEPENDENT DRUG EFFLUX TRANSPORTER SUGE"/>
    <property type="match status" value="1"/>
</dbReference>
<evidence type="ECO:0000256" key="2">
    <source>
        <dbReference type="ARBA" id="ARBA00007362"/>
    </source>
</evidence>
<keyword evidence="6" id="KW-0441">Lipid A biosynthesis</keyword>
<dbReference type="InterPro" id="IPR000620">
    <property type="entry name" value="EamA_dom"/>
</dbReference>
<keyword evidence="11 12" id="KW-0472">Membrane</keyword>
<feature type="transmembrane region" description="Helical" evidence="12">
    <location>
        <begin position="97"/>
        <end position="114"/>
    </location>
</feature>
<evidence type="ECO:0000259" key="13">
    <source>
        <dbReference type="Pfam" id="PF00892"/>
    </source>
</evidence>
<sequence>MINIVAVISLLLITTLTGSVGALALKKGMNDLDTLTMGNVLRNLWVYIGTFLYIVSSVTNIMLFNFLDYSIAFPMTSLTYVWTVIISYFIFKEKLTTRKFLAIIFIIIGVFIISQ</sequence>
<dbReference type="SUPFAM" id="SSF103481">
    <property type="entry name" value="Multidrug resistance efflux transporter EmrE"/>
    <property type="match status" value="1"/>
</dbReference>
<feature type="domain" description="EamA" evidence="13">
    <location>
        <begin position="7"/>
        <end position="114"/>
    </location>
</feature>
<dbReference type="GO" id="GO:0022857">
    <property type="term" value="F:transmembrane transporter activity"/>
    <property type="evidence" value="ECO:0007669"/>
    <property type="project" value="InterPro"/>
</dbReference>
<evidence type="ECO:0000256" key="6">
    <source>
        <dbReference type="ARBA" id="ARBA00022556"/>
    </source>
</evidence>
<keyword evidence="8" id="KW-0448">Lipopolysaccharide biosynthesis</keyword>
<evidence type="ECO:0000256" key="4">
    <source>
        <dbReference type="ARBA" id="ARBA00022516"/>
    </source>
</evidence>
<dbReference type="RefSeq" id="WP_125983036.1">
    <property type="nucleotide sequence ID" value="NZ_NGJS01000002.1"/>
</dbReference>
<comment type="caution">
    <text evidence="14">The sequence shown here is derived from an EMBL/GenBank/DDBJ whole genome shotgun (WGS) entry which is preliminary data.</text>
</comment>
<proteinExistence type="inferred from homology"/>
<dbReference type="Proteomes" id="UP000287857">
    <property type="component" value="Unassembled WGS sequence"/>
</dbReference>
<evidence type="ECO:0000256" key="12">
    <source>
        <dbReference type="SAM" id="Phobius"/>
    </source>
</evidence>
<evidence type="ECO:0000256" key="10">
    <source>
        <dbReference type="ARBA" id="ARBA00023098"/>
    </source>
</evidence>
<evidence type="ECO:0000256" key="8">
    <source>
        <dbReference type="ARBA" id="ARBA00022985"/>
    </source>
</evidence>
<dbReference type="AlphaFoldDB" id="A0A430A134"/>
<keyword evidence="3" id="KW-1003">Cell membrane</keyword>
<gene>
    <name evidence="14" type="ORF">CBF37_01930</name>
</gene>
<evidence type="ECO:0000256" key="1">
    <source>
        <dbReference type="ARBA" id="ARBA00004651"/>
    </source>
</evidence>
<dbReference type="OrthoDB" id="129711at2"/>
<dbReference type="Gene3D" id="1.10.3730.20">
    <property type="match status" value="1"/>
</dbReference>
<dbReference type="InterPro" id="IPR037185">
    <property type="entry name" value="EmrE-like"/>
</dbReference>
<accession>A0A430A134</accession>
<dbReference type="EMBL" id="NGJS01000002">
    <property type="protein sequence ID" value="RSU00084.1"/>
    <property type="molecule type" value="Genomic_DNA"/>
</dbReference>
<comment type="similarity">
    <text evidence="2">Belongs to the EamA transporter family.</text>
</comment>
<evidence type="ECO:0000256" key="3">
    <source>
        <dbReference type="ARBA" id="ARBA00022475"/>
    </source>
</evidence>
<keyword evidence="7 12" id="KW-0812">Transmembrane</keyword>
<evidence type="ECO:0000256" key="7">
    <source>
        <dbReference type="ARBA" id="ARBA00022692"/>
    </source>
</evidence>
<keyword evidence="9 12" id="KW-1133">Transmembrane helix</keyword>